<dbReference type="Proteomes" id="UP000275267">
    <property type="component" value="Unassembled WGS sequence"/>
</dbReference>
<keyword evidence="2" id="KW-0378">Hydrolase</keyword>
<dbReference type="EMBL" id="PQIB02000014">
    <property type="protein sequence ID" value="RLM69082.1"/>
    <property type="molecule type" value="Genomic_DNA"/>
</dbReference>
<dbReference type="PANTHER" id="PTHR45648:SF7">
    <property type="entry name" value="OS12G0126100 PROTEIN"/>
    <property type="match status" value="1"/>
</dbReference>
<dbReference type="OrthoDB" id="1600564at2759"/>
<keyword evidence="5" id="KW-1185">Reference proteome</keyword>
<dbReference type="STRING" id="4540.A0A3L6PZD0"/>
<evidence type="ECO:0000256" key="1">
    <source>
        <dbReference type="ARBA" id="ARBA00008668"/>
    </source>
</evidence>
<dbReference type="AlphaFoldDB" id="A0A3L6PZD0"/>
<dbReference type="Pfam" id="PF00657">
    <property type="entry name" value="Lipase_GDSL"/>
    <property type="match status" value="1"/>
</dbReference>
<evidence type="ECO:0000256" key="3">
    <source>
        <dbReference type="ARBA" id="ARBA00022963"/>
    </source>
</evidence>
<name>A0A3L6PZD0_PANMI</name>
<accession>A0A3L6PZD0</accession>
<evidence type="ECO:0000256" key="2">
    <source>
        <dbReference type="ARBA" id="ARBA00022801"/>
    </source>
</evidence>
<evidence type="ECO:0008006" key="6">
    <source>
        <dbReference type="Google" id="ProtNLM"/>
    </source>
</evidence>
<sequence>MGLPSPPLISTLNGTAAAAARGVNFGGQYGDRGMFCMGAVGQQLRLAAETLQLLQLEAGTPQDASAAAAGAVFVLSFGTDAYARLLARGPAEADAAAPKHGRRGLGRLLADRIARAVSELYEADVRRVAVMGVAPLGCAPRVMWEGTRALDGGRGCVEEANELIQGYNARLAARLDDLRPQLPGAAVVFCHVYKGMMEILSNPGRYGLEETREACCGLGPFKATVGCLSKEMACAAPERHLWWDLYSPTEAVDALVANWSWGSWSASSPPPPGPSSDSGSGVMMMMSICSPLSLQQLAYGAPPAGSNVSKDNGKDS</sequence>
<proteinExistence type="inferred from homology"/>
<keyword evidence="3" id="KW-0443">Lipid metabolism</keyword>
<dbReference type="Gene3D" id="3.40.50.1110">
    <property type="entry name" value="SGNH hydrolase"/>
    <property type="match status" value="1"/>
</dbReference>
<gene>
    <name evidence="4" type="ORF">C2845_PM17G00770</name>
</gene>
<protein>
    <recommendedName>
        <fullName evidence="6">GDSL esterase/lipase</fullName>
    </recommendedName>
</protein>
<dbReference type="GO" id="GO:0016042">
    <property type="term" value="P:lipid catabolic process"/>
    <property type="evidence" value="ECO:0007669"/>
    <property type="project" value="UniProtKB-KW"/>
</dbReference>
<dbReference type="InterPro" id="IPR036514">
    <property type="entry name" value="SGNH_hydro_sf"/>
</dbReference>
<evidence type="ECO:0000313" key="5">
    <source>
        <dbReference type="Proteomes" id="UP000275267"/>
    </source>
</evidence>
<dbReference type="InterPro" id="IPR001087">
    <property type="entry name" value="GDSL"/>
</dbReference>
<reference evidence="5" key="1">
    <citation type="journal article" date="2019" name="Nat. Commun.">
        <title>The genome of broomcorn millet.</title>
        <authorList>
            <person name="Zou C."/>
            <person name="Miki D."/>
            <person name="Li D."/>
            <person name="Tang Q."/>
            <person name="Xiao L."/>
            <person name="Rajput S."/>
            <person name="Deng P."/>
            <person name="Jia W."/>
            <person name="Huang R."/>
            <person name="Zhang M."/>
            <person name="Sun Y."/>
            <person name="Hu J."/>
            <person name="Fu X."/>
            <person name="Schnable P.S."/>
            <person name="Li F."/>
            <person name="Zhang H."/>
            <person name="Feng B."/>
            <person name="Zhu X."/>
            <person name="Liu R."/>
            <person name="Schnable J.C."/>
            <person name="Zhu J.-K."/>
            <person name="Zhang H."/>
        </authorList>
    </citation>
    <scope>NUCLEOTIDE SEQUENCE [LARGE SCALE GENOMIC DNA]</scope>
</reference>
<evidence type="ECO:0000313" key="4">
    <source>
        <dbReference type="EMBL" id="RLM69082.1"/>
    </source>
</evidence>
<keyword evidence="3" id="KW-0442">Lipid degradation</keyword>
<dbReference type="PANTHER" id="PTHR45648">
    <property type="entry name" value="GDSL LIPASE/ACYLHYDROLASE FAMILY PROTEIN (AFU_ORTHOLOGUE AFUA_4G14700)"/>
    <property type="match status" value="1"/>
</dbReference>
<organism evidence="4 5">
    <name type="scientific">Panicum miliaceum</name>
    <name type="common">Proso millet</name>
    <name type="synonym">Broomcorn millet</name>
    <dbReference type="NCBI Taxonomy" id="4540"/>
    <lineage>
        <taxon>Eukaryota</taxon>
        <taxon>Viridiplantae</taxon>
        <taxon>Streptophyta</taxon>
        <taxon>Embryophyta</taxon>
        <taxon>Tracheophyta</taxon>
        <taxon>Spermatophyta</taxon>
        <taxon>Magnoliopsida</taxon>
        <taxon>Liliopsida</taxon>
        <taxon>Poales</taxon>
        <taxon>Poaceae</taxon>
        <taxon>PACMAD clade</taxon>
        <taxon>Panicoideae</taxon>
        <taxon>Panicodae</taxon>
        <taxon>Paniceae</taxon>
        <taxon>Panicinae</taxon>
        <taxon>Panicum</taxon>
        <taxon>Panicum sect. Panicum</taxon>
    </lineage>
</organism>
<dbReference type="GO" id="GO:0016788">
    <property type="term" value="F:hydrolase activity, acting on ester bonds"/>
    <property type="evidence" value="ECO:0007669"/>
    <property type="project" value="InterPro"/>
</dbReference>
<comment type="caution">
    <text evidence="4">The sequence shown here is derived from an EMBL/GenBank/DDBJ whole genome shotgun (WGS) entry which is preliminary data.</text>
</comment>
<dbReference type="InterPro" id="IPR051058">
    <property type="entry name" value="GDSL_Est/Lipase"/>
</dbReference>
<comment type="similarity">
    <text evidence="1">Belongs to the 'GDSL' lipolytic enzyme family.</text>
</comment>